<accession>A0A5C6BES2</accession>
<dbReference type="Proteomes" id="UP000319908">
    <property type="component" value="Unassembled WGS sequence"/>
</dbReference>
<gene>
    <name evidence="1" type="ORF">Poly21_53240</name>
</gene>
<name>A0A5C6BES2_9BACT</name>
<evidence type="ECO:0000313" key="2">
    <source>
        <dbReference type="Proteomes" id="UP000319908"/>
    </source>
</evidence>
<protein>
    <submittedName>
        <fullName evidence="1">Uncharacterized protein</fullName>
    </submittedName>
</protein>
<dbReference type="RefSeq" id="WP_302120556.1">
    <property type="nucleotide sequence ID" value="NZ_SJPU01000005.1"/>
</dbReference>
<comment type="caution">
    <text evidence="1">The sequence shown here is derived from an EMBL/GenBank/DDBJ whole genome shotgun (WGS) entry which is preliminary data.</text>
</comment>
<organism evidence="1 2">
    <name type="scientific">Allorhodopirellula heiligendammensis</name>
    <dbReference type="NCBI Taxonomy" id="2714739"/>
    <lineage>
        <taxon>Bacteria</taxon>
        <taxon>Pseudomonadati</taxon>
        <taxon>Planctomycetota</taxon>
        <taxon>Planctomycetia</taxon>
        <taxon>Pirellulales</taxon>
        <taxon>Pirellulaceae</taxon>
        <taxon>Allorhodopirellula</taxon>
    </lineage>
</organism>
<reference evidence="1 2" key="1">
    <citation type="journal article" date="2020" name="Antonie Van Leeuwenhoek">
        <title>Rhodopirellula heiligendammensis sp. nov., Rhodopirellula pilleata sp. nov., and Rhodopirellula solitaria sp. nov. isolated from natural or artificial marine surfaces in Northern Germany and California, USA, and emended description of the genus Rhodopirellula.</title>
        <authorList>
            <person name="Kallscheuer N."/>
            <person name="Wiegand S."/>
            <person name="Jogler M."/>
            <person name="Boedeker C."/>
            <person name="Peeters S.H."/>
            <person name="Rast P."/>
            <person name="Heuer A."/>
            <person name="Jetten M.S.M."/>
            <person name="Rohde M."/>
            <person name="Jogler C."/>
        </authorList>
    </citation>
    <scope>NUCLEOTIDE SEQUENCE [LARGE SCALE GENOMIC DNA]</scope>
    <source>
        <strain evidence="1 2">Poly21</strain>
    </source>
</reference>
<evidence type="ECO:0000313" key="1">
    <source>
        <dbReference type="EMBL" id="TWU09991.1"/>
    </source>
</evidence>
<sequence>MNSKISRPLRIIAAVVAMTVATIFGAETTMVNADIILIAQPPS</sequence>
<dbReference type="AlphaFoldDB" id="A0A5C6BES2"/>
<dbReference type="EMBL" id="SJPU01000005">
    <property type="protein sequence ID" value="TWU09991.1"/>
    <property type="molecule type" value="Genomic_DNA"/>
</dbReference>
<keyword evidence="2" id="KW-1185">Reference proteome</keyword>
<proteinExistence type="predicted"/>